<feature type="chain" id="PRO_5004734872" evidence="1">
    <location>
        <begin position="34"/>
        <end position="116"/>
    </location>
</feature>
<name>V5HBY7_IXORI</name>
<keyword evidence="1" id="KW-0732">Signal</keyword>
<feature type="signal peptide" evidence="1">
    <location>
        <begin position="1"/>
        <end position="33"/>
    </location>
</feature>
<proteinExistence type="evidence at transcript level"/>
<sequence>MPKAGRSFSMTGNQKLLAVLLVLFLRYLQITSAGYPIITGDFGNLAPKCEEFAKSYIKALPDLKEAKLRLRYCDFSYVRQTATGQKIVGEYALPNGFPCAFGATCYDGACKCSACE</sequence>
<dbReference type="AlphaFoldDB" id="V5HBY7"/>
<accession>V5HBY7</accession>
<evidence type="ECO:0000256" key="1">
    <source>
        <dbReference type="SAM" id="SignalP"/>
    </source>
</evidence>
<organism evidence="2">
    <name type="scientific">Ixodes ricinus</name>
    <name type="common">Common tick</name>
    <name type="synonym">Acarus ricinus</name>
    <dbReference type="NCBI Taxonomy" id="34613"/>
    <lineage>
        <taxon>Eukaryota</taxon>
        <taxon>Metazoa</taxon>
        <taxon>Ecdysozoa</taxon>
        <taxon>Arthropoda</taxon>
        <taxon>Chelicerata</taxon>
        <taxon>Arachnida</taxon>
        <taxon>Acari</taxon>
        <taxon>Parasitiformes</taxon>
        <taxon>Ixodida</taxon>
        <taxon>Ixodoidea</taxon>
        <taxon>Ixodidae</taxon>
        <taxon>Ixodinae</taxon>
        <taxon>Ixodes</taxon>
    </lineage>
</organism>
<dbReference type="EMBL" id="GANP01011986">
    <property type="protein sequence ID" value="JAB72482.1"/>
    <property type="molecule type" value="mRNA"/>
</dbReference>
<evidence type="ECO:0000313" key="2">
    <source>
        <dbReference type="EMBL" id="JAB72482.1"/>
    </source>
</evidence>
<protein>
    <submittedName>
        <fullName evidence="2">Putative 8</fullName>
    </submittedName>
</protein>
<reference evidence="2" key="1">
    <citation type="journal article" date="2015" name="Sci. Rep.">
        <title>Tissue- and time-dependent transcription in Ixodes ricinus salivary glands and midguts when blood feeding on the vertebrate host.</title>
        <authorList>
            <person name="Kotsyfakis M."/>
            <person name="Schwarz A."/>
            <person name="Erhart J."/>
            <person name="Ribeiro J.M."/>
        </authorList>
    </citation>
    <scope>NUCLEOTIDE SEQUENCE</scope>
    <source>
        <tissue evidence="2">Salivary gland and midgut</tissue>
    </source>
</reference>